<reference evidence="1 2" key="2">
    <citation type="submission" date="2018-11" db="EMBL/GenBank/DDBJ databases">
        <authorList>
            <consortium name="Pathogen Informatics"/>
        </authorList>
    </citation>
    <scope>NUCLEOTIDE SEQUENCE [LARGE SCALE GENOMIC DNA]</scope>
    <source>
        <strain evidence="1 2">NST_G2</strain>
    </source>
</reference>
<proteinExistence type="predicted"/>
<sequence length="349" mass="39258">MPTSRLNYNFYYWLNHGELLACTLASLLPAKSSWLDTTWSHLAVCSWANSSSLRTRLYAVLPIYIIHLPFSVVAPTAVQILADSCLGLPLLLRLFAPVFRRLPQSASISPSITPSNSLLLLVLANSFIFHDGVAYLLLSVWVLFQCFASSAAVERIESAEVAGLKRTQELATPFDAELSWYLRVLCRLSLIFLFCSLLSIQQWIDFITQLRASPFGDTHSRHLCPPTPALPAPQSRWYCRHRTPFLLLLRILTRSGTRCSRWRRGHDASIRRLHLPSPRLYPFVVLRRHGFPITTSAFQHISSLAVALVIQELGRKTVMWPSKGSKPSGLNISALRSALTRPWSQGLLA</sequence>
<gene>
    <name evidence="1" type="ORF">SSLN_LOCUS12559</name>
</gene>
<organism evidence="3">
    <name type="scientific">Schistocephalus solidus</name>
    <name type="common">Tapeworm</name>
    <dbReference type="NCBI Taxonomy" id="70667"/>
    <lineage>
        <taxon>Eukaryota</taxon>
        <taxon>Metazoa</taxon>
        <taxon>Spiralia</taxon>
        <taxon>Lophotrochozoa</taxon>
        <taxon>Platyhelminthes</taxon>
        <taxon>Cestoda</taxon>
        <taxon>Eucestoda</taxon>
        <taxon>Diphyllobothriidea</taxon>
        <taxon>Diphyllobothriidae</taxon>
        <taxon>Schistocephalus</taxon>
    </lineage>
</organism>
<accession>A0A183T7W1</accession>
<dbReference type="AlphaFoldDB" id="A0A183T7W1"/>
<dbReference type="STRING" id="70667.A0A183T7W1"/>
<protein>
    <submittedName>
        <fullName evidence="3">GPI transamidase component PIG-U</fullName>
    </submittedName>
</protein>
<dbReference type="Proteomes" id="UP000275846">
    <property type="component" value="Unassembled WGS sequence"/>
</dbReference>
<dbReference type="WBParaSite" id="SSLN_0001303201-mRNA-1">
    <property type="protein sequence ID" value="SSLN_0001303201-mRNA-1"/>
    <property type="gene ID" value="SSLN_0001303201"/>
</dbReference>
<keyword evidence="2" id="KW-1185">Reference proteome</keyword>
<evidence type="ECO:0000313" key="1">
    <source>
        <dbReference type="EMBL" id="VDL98944.1"/>
    </source>
</evidence>
<name>A0A183T7W1_SCHSO</name>
<dbReference type="EMBL" id="UYSU01037363">
    <property type="protein sequence ID" value="VDL98944.1"/>
    <property type="molecule type" value="Genomic_DNA"/>
</dbReference>
<evidence type="ECO:0000313" key="2">
    <source>
        <dbReference type="Proteomes" id="UP000275846"/>
    </source>
</evidence>
<reference evidence="3" key="1">
    <citation type="submission" date="2016-06" db="UniProtKB">
        <authorList>
            <consortium name="WormBaseParasite"/>
        </authorList>
    </citation>
    <scope>IDENTIFICATION</scope>
</reference>
<evidence type="ECO:0000313" key="3">
    <source>
        <dbReference type="WBParaSite" id="SSLN_0001303201-mRNA-1"/>
    </source>
</evidence>
<dbReference type="OrthoDB" id="10651647at2759"/>